<feature type="binding site" evidence="4">
    <location>
        <position position="80"/>
    </location>
    <ligand>
        <name>substrate</name>
    </ligand>
</feature>
<feature type="binding site" evidence="4 5">
    <location>
        <position position="142"/>
    </location>
    <ligand>
        <name>Zn(2+)</name>
        <dbReference type="ChEBI" id="CHEBI:29105"/>
    </ligand>
</feature>
<dbReference type="GO" id="GO:0008270">
    <property type="term" value="F:zinc ion binding"/>
    <property type="evidence" value="ECO:0007669"/>
    <property type="project" value="UniProtKB-UniRule"/>
</dbReference>
<feature type="binding site" evidence="4">
    <location>
        <begin position="283"/>
        <end position="285"/>
    </location>
    <ligand>
        <name>NAD(+)</name>
        <dbReference type="ChEBI" id="CHEBI:57540"/>
    </ligand>
</feature>
<gene>
    <name evidence="7" type="ORF">PENDEC_c013G05629</name>
</gene>
<evidence type="ECO:0000256" key="2">
    <source>
        <dbReference type="ARBA" id="ARBA00022679"/>
    </source>
</evidence>
<dbReference type="InterPro" id="IPR003000">
    <property type="entry name" value="Sirtuin"/>
</dbReference>
<dbReference type="Proteomes" id="UP000191522">
    <property type="component" value="Unassembled WGS sequence"/>
</dbReference>
<dbReference type="GO" id="GO:0061697">
    <property type="term" value="F:protein-glutaryllysine deglutarylase activity"/>
    <property type="evidence" value="ECO:0007669"/>
    <property type="project" value="RHEA"/>
</dbReference>
<organism evidence="7 8">
    <name type="scientific">Penicillium decumbens</name>
    <dbReference type="NCBI Taxonomy" id="69771"/>
    <lineage>
        <taxon>Eukaryota</taxon>
        <taxon>Fungi</taxon>
        <taxon>Dikarya</taxon>
        <taxon>Ascomycota</taxon>
        <taxon>Pezizomycotina</taxon>
        <taxon>Eurotiomycetes</taxon>
        <taxon>Eurotiomycetidae</taxon>
        <taxon>Eurotiales</taxon>
        <taxon>Aspergillaceae</taxon>
        <taxon>Penicillium</taxon>
    </lineage>
</organism>
<feature type="binding site" evidence="5">
    <location>
        <position position="215"/>
    </location>
    <ligand>
        <name>Zn(2+)</name>
        <dbReference type="ChEBI" id="CHEBI:29105"/>
    </ligand>
</feature>
<dbReference type="Pfam" id="PF02146">
    <property type="entry name" value="SIR2"/>
    <property type="match status" value="1"/>
</dbReference>
<feature type="binding site" evidence="4">
    <location>
        <begin position="114"/>
        <end position="117"/>
    </location>
    <ligand>
        <name>NAD(+)</name>
        <dbReference type="ChEBI" id="CHEBI:57540"/>
    </ligand>
</feature>
<comment type="caution">
    <text evidence="4">Lacks conserved residue(s) required for the propagation of feature annotation.</text>
</comment>
<dbReference type="InterPro" id="IPR026590">
    <property type="entry name" value="Ssirtuin_cat_dom"/>
</dbReference>
<evidence type="ECO:0000256" key="1">
    <source>
        <dbReference type="ARBA" id="ARBA00006924"/>
    </source>
</evidence>
<dbReference type="Gene3D" id="3.30.1600.10">
    <property type="entry name" value="SIR2/SIRT2 'Small Domain"/>
    <property type="match status" value="1"/>
</dbReference>
<comment type="cofactor">
    <cofactor evidence="4">
        <name>Zn(2+)</name>
        <dbReference type="ChEBI" id="CHEBI:29105"/>
    </cofactor>
    <text evidence="4">Binds 1 zinc ion per subunit.</text>
</comment>
<dbReference type="OMA" id="KWIAAGP"/>
<comment type="caution">
    <text evidence="7">The sequence shown here is derived from an EMBL/GenBank/DDBJ whole genome shotgun (WGS) entry which is preliminary data.</text>
</comment>
<feature type="active site" description="Proton acceptor" evidence="4 5">
    <location>
        <position position="134"/>
    </location>
</feature>
<sequence length="323" mass="34900">MASVVRKVARPVIPPTDVESFAECLKGSRRILALLGAGISAASGLPTFRGAGGLWRSFDATVLATPEAFDDNPGLVWQFYSYRRHMALQAQPNRAHYALAELSRKNKDFITLSQNVDGLSQRAGHPMEQLKLLHGSLFDTKCTSFYCDYTATNDFTDPIVPALGIPQKKSFPAASGDDDTSEAASVGQLPGLAEVDISDANNPLAELSVDDLPKCPKCNSLLRPGVVWFGEPLPGDTIDYMDKWIESEPVDLMLVIGTSSRVYPAAGYTDLARKHGARVAVINMDPNDVSGRHSKGMGKGDWFFQGDASVIVPEILKSVIGET</sequence>
<feature type="domain" description="Deacetylase sirtuin-type" evidence="6">
    <location>
        <begin position="11"/>
        <end position="323"/>
    </location>
</feature>
<feature type="binding site" evidence="5">
    <location>
        <position position="147"/>
    </location>
    <ligand>
        <name>Zn(2+)</name>
        <dbReference type="ChEBI" id="CHEBI:29105"/>
    </ligand>
</feature>
<evidence type="ECO:0000313" key="7">
    <source>
        <dbReference type="EMBL" id="OQD73898.1"/>
    </source>
</evidence>
<comment type="catalytic activity">
    <reaction evidence="4">
        <text>N(6)-glutaryl-L-lysyl-[protein] + NAD(+) + H2O = 2''-O-glutaryl-ADP-D-ribose + nicotinamide + L-lysyl-[protein]</text>
        <dbReference type="Rhea" id="RHEA:47664"/>
        <dbReference type="Rhea" id="RHEA-COMP:9752"/>
        <dbReference type="Rhea" id="RHEA-COMP:11875"/>
        <dbReference type="ChEBI" id="CHEBI:15377"/>
        <dbReference type="ChEBI" id="CHEBI:17154"/>
        <dbReference type="ChEBI" id="CHEBI:29969"/>
        <dbReference type="ChEBI" id="CHEBI:57540"/>
        <dbReference type="ChEBI" id="CHEBI:87828"/>
        <dbReference type="ChEBI" id="CHEBI:87829"/>
    </reaction>
</comment>
<dbReference type="HAMAP" id="MF_01121">
    <property type="entry name" value="Sirtuin_ClassIII"/>
    <property type="match status" value="1"/>
</dbReference>
<keyword evidence="3 4" id="KW-0520">NAD</keyword>
<dbReference type="CDD" id="cd01412">
    <property type="entry name" value="SIRT5_Af1_CobB"/>
    <property type="match status" value="1"/>
</dbReference>
<reference evidence="8" key="1">
    <citation type="journal article" date="2017" name="Nat. Microbiol.">
        <title>Global analysis of biosynthetic gene clusters reveals vast potential of secondary metabolite production in Penicillium species.</title>
        <authorList>
            <person name="Nielsen J.C."/>
            <person name="Grijseels S."/>
            <person name="Prigent S."/>
            <person name="Ji B."/>
            <person name="Dainat J."/>
            <person name="Nielsen K.F."/>
            <person name="Frisvad J.C."/>
            <person name="Workman M."/>
            <person name="Nielsen J."/>
        </authorList>
    </citation>
    <scope>NUCLEOTIDE SEQUENCE [LARGE SCALE GENOMIC DNA]</scope>
    <source>
        <strain evidence="8">IBT 11843</strain>
    </source>
</reference>
<dbReference type="OrthoDB" id="424302at2759"/>
<comment type="function">
    <text evidence="4">NAD-dependent lysine demalonylase, desuccinylase and deglutarylase that specifically removes malonyl, succinyl and glutaryl groups on target proteins. Has weak NAD-dependent protein deacetylase activity; however this activity may not be physiologically relevant in vivo.</text>
</comment>
<dbReference type="InterPro" id="IPR029035">
    <property type="entry name" value="DHS-like_NAD/FAD-binding_dom"/>
</dbReference>
<proteinExistence type="inferred from homology"/>
<evidence type="ECO:0000256" key="3">
    <source>
        <dbReference type="ARBA" id="ARBA00023027"/>
    </source>
</evidence>
<evidence type="ECO:0000313" key="8">
    <source>
        <dbReference type="Proteomes" id="UP000191522"/>
    </source>
</evidence>
<dbReference type="GO" id="GO:0070403">
    <property type="term" value="F:NAD+ binding"/>
    <property type="evidence" value="ECO:0007669"/>
    <property type="project" value="UniProtKB-UniRule"/>
</dbReference>
<comment type="catalytic activity">
    <reaction evidence="4">
        <text>N(6)-succinyl-L-lysyl-[protein] + NAD(+) + H2O = 2''-O-succinyl-ADP-D-ribose + nicotinamide + L-lysyl-[protein]</text>
        <dbReference type="Rhea" id="RHEA:47668"/>
        <dbReference type="Rhea" id="RHEA-COMP:9752"/>
        <dbReference type="Rhea" id="RHEA-COMP:11877"/>
        <dbReference type="ChEBI" id="CHEBI:15377"/>
        <dbReference type="ChEBI" id="CHEBI:17154"/>
        <dbReference type="ChEBI" id="CHEBI:29969"/>
        <dbReference type="ChEBI" id="CHEBI:57540"/>
        <dbReference type="ChEBI" id="CHEBI:87830"/>
        <dbReference type="ChEBI" id="CHEBI:87832"/>
    </reaction>
</comment>
<dbReference type="PANTHER" id="PTHR11085">
    <property type="entry name" value="NAD-DEPENDENT PROTEIN DEACYLASE SIRTUIN-5, MITOCHONDRIAL-RELATED"/>
    <property type="match status" value="1"/>
</dbReference>
<dbReference type="GO" id="GO:0005634">
    <property type="term" value="C:nucleus"/>
    <property type="evidence" value="ECO:0007669"/>
    <property type="project" value="TreeGrafter"/>
</dbReference>
<dbReference type="STRING" id="69771.A0A1V6PA74"/>
<dbReference type="GO" id="GO:0017136">
    <property type="term" value="F:histone deacetylase activity, NAD-dependent"/>
    <property type="evidence" value="ECO:0007669"/>
    <property type="project" value="TreeGrafter"/>
</dbReference>
<comment type="catalytic activity">
    <reaction evidence="4">
        <text>N(6)-malonyl-L-lysyl-[protein] + NAD(+) + H2O = 2''-O-malonyl-ADP-D-ribose + nicotinamide + L-lysyl-[protein]</text>
        <dbReference type="Rhea" id="RHEA:47672"/>
        <dbReference type="Rhea" id="RHEA-COMP:9752"/>
        <dbReference type="Rhea" id="RHEA-COMP:11878"/>
        <dbReference type="ChEBI" id="CHEBI:15377"/>
        <dbReference type="ChEBI" id="CHEBI:17154"/>
        <dbReference type="ChEBI" id="CHEBI:29969"/>
        <dbReference type="ChEBI" id="CHEBI:57540"/>
        <dbReference type="ChEBI" id="CHEBI:87831"/>
        <dbReference type="ChEBI" id="CHEBI:87833"/>
    </reaction>
</comment>
<protein>
    <recommendedName>
        <fullName evidence="4">NAD-dependent protein deacylase</fullName>
        <ecNumber evidence="4">2.3.1.-</ecNumber>
    </recommendedName>
    <alternativeName>
        <fullName evidence="4">Regulatory protein SIR2 homolog 5</fullName>
    </alternativeName>
</protein>
<dbReference type="GO" id="GO:0005739">
    <property type="term" value="C:mitochondrion"/>
    <property type="evidence" value="ECO:0007669"/>
    <property type="project" value="UniProtKB-SubCell"/>
</dbReference>
<feature type="binding site" evidence="4">
    <location>
        <begin position="257"/>
        <end position="259"/>
    </location>
    <ligand>
        <name>NAD(+)</name>
        <dbReference type="ChEBI" id="CHEBI:57540"/>
    </ligand>
</feature>
<dbReference type="GO" id="GO:0036054">
    <property type="term" value="F:protein-malonyllysine demalonylase activity"/>
    <property type="evidence" value="ECO:0007669"/>
    <property type="project" value="UniProtKB-UniRule"/>
</dbReference>
<dbReference type="InterPro" id="IPR026591">
    <property type="entry name" value="Sirtuin_cat_small_dom_sf"/>
</dbReference>
<name>A0A1V6PA74_PENDC</name>
<dbReference type="GO" id="GO:0036055">
    <property type="term" value="F:protein-succinyllysine desuccinylase activity"/>
    <property type="evidence" value="ECO:0007669"/>
    <property type="project" value="UniProtKB-UniRule"/>
</dbReference>
<dbReference type="EC" id="2.3.1.-" evidence="4"/>
<accession>A0A1V6PA74</accession>
<keyword evidence="8" id="KW-1185">Reference proteome</keyword>
<dbReference type="InterPro" id="IPR027546">
    <property type="entry name" value="Sirtuin_class_III"/>
</dbReference>
<keyword evidence="4 5" id="KW-0862">Zinc</keyword>
<keyword evidence="2 4" id="KW-0808">Transferase</keyword>
<dbReference type="AlphaFoldDB" id="A0A1V6PA74"/>
<feature type="binding site" evidence="4">
    <location>
        <begin position="36"/>
        <end position="55"/>
    </location>
    <ligand>
        <name>NAD(+)</name>
        <dbReference type="ChEBI" id="CHEBI:57540"/>
    </ligand>
</feature>
<feature type="binding site" evidence="4">
    <location>
        <position position="308"/>
    </location>
    <ligand>
        <name>NAD(+)</name>
        <dbReference type="ChEBI" id="CHEBI:57540"/>
    </ligand>
</feature>
<comment type="similarity">
    <text evidence="4">Belongs to the sirtuin family. Class III subfamily.</text>
</comment>
<dbReference type="Gene3D" id="3.40.50.1220">
    <property type="entry name" value="TPP-binding domain"/>
    <property type="match status" value="1"/>
</dbReference>
<comment type="similarity">
    <text evidence="1">Belongs to the sirtuin family. Class I subfamily.</text>
</comment>
<feature type="binding site" evidence="4">
    <location>
        <position position="83"/>
    </location>
    <ligand>
        <name>substrate</name>
    </ligand>
</feature>
<feature type="binding site" evidence="4 5">
    <location>
        <position position="218"/>
    </location>
    <ligand>
        <name>Zn(2+)</name>
        <dbReference type="ChEBI" id="CHEBI:29105"/>
    </ligand>
</feature>
<evidence type="ECO:0000259" key="6">
    <source>
        <dbReference type="PROSITE" id="PS50305"/>
    </source>
</evidence>
<evidence type="ECO:0000256" key="4">
    <source>
        <dbReference type="HAMAP-Rule" id="MF_03160"/>
    </source>
</evidence>
<keyword evidence="4 5" id="KW-0479">Metal-binding</keyword>
<comment type="domain">
    <text evidence="4">In contrast to class I sirtuins, class III sirtuins have only weak deacetylase activity. Difference in substrate specificity is probably due to a larger hydrophobic pocket with 2 residues (Tyr-80 and Arg-83) that bind to malonylated and succinylated substrates and define the specificity.</text>
</comment>
<dbReference type="SUPFAM" id="SSF52467">
    <property type="entry name" value="DHS-like NAD/FAD-binding domain"/>
    <property type="match status" value="1"/>
</dbReference>
<dbReference type="InterPro" id="IPR050134">
    <property type="entry name" value="NAD-dep_sirtuin_deacylases"/>
</dbReference>
<evidence type="ECO:0000256" key="5">
    <source>
        <dbReference type="PROSITE-ProRule" id="PRU00236"/>
    </source>
</evidence>
<dbReference type="EMBL" id="MDYL01000013">
    <property type="protein sequence ID" value="OQD73898.1"/>
    <property type="molecule type" value="Genomic_DNA"/>
</dbReference>
<keyword evidence="4" id="KW-0496">Mitochondrion</keyword>
<dbReference type="PROSITE" id="PS50305">
    <property type="entry name" value="SIRTUIN"/>
    <property type="match status" value="1"/>
</dbReference>
<dbReference type="PANTHER" id="PTHR11085:SF10">
    <property type="entry name" value="NAD-DEPENDENT PROTEIN DEACYLASE SIRTUIN-5, MITOCHONDRIAL-RELATED"/>
    <property type="match status" value="1"/>
</dbReference>
<comment type="subcellular location">
    <subcellularLocation>
        <location evidence="4">Mitochondrion</location>
    </subcellularLocation>
</comment>